<dbReference type="PROSITE" id="PS00189">
    <property type="entry name" value="LIPOYL"/>
    <property type="match status" value="2"/>
</dbReference>
<keyword evidence="2" id="KW-0450">Lipoyl</keyword>
<keyword evidence="5" id="KW-0670">Pyruvate</keyword>
<feature type="domain" description="Lipoyl-binding" evidence="4">
    <location>
        <begin position="2"/>
        <end position="77"/>
    </location>
</feature>
<dbReference type="GO" id="GO:0006086">
    <property type="term" value="P:pyruvate decarboxylation to acetyl-CoA"/>
    <property type="evidence" value="ECO:0007669"/>
    <property type="project" value="InterPro"/>
</dbReference>
<feature type="compositionally biased region" description="Low complexity" evidence="3">
    <location>
        <begin position="89"/>
        <end position="100"/>
    </location>
</feature>
<dbReference type="PROSITE" id="PS50968">
    <property type="entry name" value="BIOTINYL_LIPOYL"/>
    <property type="match status" value="2"/>
</dbReference>
<dbReference type="RefSeq" id="WP_085791301.1">
    <property type="nucleotide sequence ID" value="NZ_FWFK01000002.1"/>
</dbReference>
<dbReference type="Gene3D" id="2.40.50.100">
    <property type="match status" value="2"/>
</dbReference>
<dbReference type="PANTHER" id="PTHR23151:SF90">
    <property type="entry name" value="DIHYDROLIPOYLLYSINE-RESIDUE ACETYLTRANSFERASE COMPONENT OF PYRUVATE DEHYDROGENASE COMPLEX, MITOCHONDRIAL-RELATED"/>
    <property type="match status" value="1"/>
</dbReference>
<dbReference type="CDD" id="cd06849">
    <property type="entry name" value="lipoyl_domain"/>
    <property type="match status" value="2"/>
</dbReference>
<evidence type="ECO:0000259" key="4">
    <source>
        <dbReference type="PROSITE" id="PS50968"/>
    </source>
</evidence>
<dbReference type="EMBL" id="FWFK01000002">
    <property type="protein sequence ID" value="SLN34153.1"/>
    <property type="molecule type" value="Genomic_DNA"/>
</dbReference>
<dbReference type="InterPro" id="IPR003016">
    <property type="entry name" value="2-oxoA_DH_lipoyl-BS"/>
</dbReference>
<comment type="cofactor">
    <cofactor evidence="1">
        <name>(R)-lipoate</name>
        <dbReference type="ChEBI" id="CHEBI:83088"/>
    </cofactor>
</comment>
<gene>
    <name evidence="5" type="primary">dlaT</name>
    <name evidence="5" type="ORF">ROJ8625_01593</name>
</gene>
<organism evidence="5 6">
    <name type="scientific">Roseivivax jejudonensis</name>
    <dbReference type="NCBI Taxonomy" id="1529041"/>
    <lineage>
        <taxon>Bacteria</taxon>
        <taxon>Pseudomonadati</taxon>
        <taxon>Pseudomonadota</taxon>
        <taxon>Alphaproteobacteria</taxon>
        <taxon>Rhodobacterales</taxon>
        <taxon>Roseobacteraceae</taxon>
        <taxon>Roseivivax</taxon>
    </lineage>
</organism>
<evidence type="ECO:0000313" key="5">
    <source>
        <dbReference type="EMBL" id="SLN34153.1"/>
    </source>
</evidence>
<evidence type="ECO:0000256" key="1">
    <source>
        <dbReference type="ARBA" id="ARBA00001938"/>
    </source>
</evidence>
<proteinExistence type="predicted"/>
<feature type="region of interest" description="Disordered" evidence="3">
    <location>
        <begin position="77"/>
        <end position="118"/>
    </location>
</feature>
<keyword evidence="6" id="KW-1185">Reference proteome</keyword>
<evidence type="ECO:0000256" key="2">
    <source>
        <dbReference type="ARBA" id="ARBA00022823"/>
    </source>
</evidence>
<dbReference type="GO" id="GO:0045254">
    <property type="term" value="C:pyruvate dehydrogenase complex"/>
    <property type="evidence" value="ECO:0007669"/>
    <property type="project" value="InterPro"/>
</dbReference>
<sequence>MPHEVIMPALGMAQDTGHIVAWRKAPGDKVAEGDILFEVETDKATMEVEAQGAGFLTSVTAEAGADVPVGEVIARIADSPDDTAPPPTANGAAGTAPDTAQDTGQNTGPGAAEPPAVGADALPEGAAVIMPTLGMSQDSGLLVAWHKAPGDAVGADDVLFEVETDKSVAEVAAGHDGYVAALLAEAGEDVPTGRTIAIISAEAPERTVTRRAADAPEAAAAPKDDAPAVATAAPQPPDRPIAKTEPVDETGASGARPLASPKLRRLALQEGLDLSLLARAGHPQPFHARDLDRLRALSRADAAPAAAPAAASARRLTAEAEAQGFAAFARWASEVAGVGDEAALLAGLAAAGHDDLRCVAVTRFGRTRRYAVPQTRALSGVTEAADDAVPDLTIRDLRGARLAAVEMGPEATPVLTLAGHGATLAVTLECAAGAFEADTALALLTDFAGRLDDPLRHLL</sequence>
<keyword evidence="5" id="KW-0808">Transferase</keyword>
<dbReference type="Proteomes" id="UP000193570">
    <property type="component" value="Unassembled WGS sequence"/>
</dbReference>
<name>A0A1X6YXX7_9RHOB</name>
<feature type="compositionally biased region" description="Low complexity" evidence="3">
    <location>
        <begin position="215"/>
        <end position="233"/>
    </location>
</feature>
<feature type="region of interest" description="Disordered" evidence="3">
    <location>
        <begin position="206"/>
        <end position="260"/>
    </location>
</feature>
<dbReference type="InterPro" id="IPR000089">
    <property type="entry name" value="Biotin_lipoyl"/>
</dbReference>
<dbReference type="SUPFAM" id="SSF51230">
    <property type="entry name" value="Single hybrid motif"/>
    <property type="match status" value="2"/>
</dbReference>
<dbReference type="AlphaFoldDB" id="A0A1X6YXX7"/>
<dbReference type="OrthoDB" id="9804723at2"/>
<dbReference type="GO" id="GO:0004742">
    <property type="term" value="F:dihydrolipoyllysine-residue acetyltransferase activity"/>
    <property type="evidence" value="ECO:0007669"/>
    <property type="project" value="UniProtKB-EC"/>
</dbReference>
<dbReference type="InterPro" id="IPR045257">
    <property type="entry name" value="E2/Pdx1"/>
</dbReference>
<feature type="domain" description="Lipoyl-binding" evidence="4">
    <location>
        <begin position="125"/>
        <end position="200"/>
    </location>
</feature>
<dbReference type="EC" id="2.3.1.12" evidence="5"/>
<feature type="compositionally biased region" description="Low complexity" evidence="3">
    <location>
        <begin position="108"/>
        <end position="118"/>
    </location>
</feature>
<dbReference type="PANTHER" id="PTHR23151">
    <property type="entry name" value="DIHYDROLIPOAMIDE ACETYL/SUCCINYL-TRANSFERASE-RELATED"/>
    <property type="match status" value="1"/>
</dbReference>
<evidence type="ECO:0000256" key="3">
    <source>
        <dbReference type="SAM" id="MobiDB-lite"/>
    </source>
</evidence>
<keyword evidence="5" id="KW-0012">Acyltransferase</keyword>
<dbReference type="InterPro" id="IPR011053">
    <property type="entry name" value="Single_hybrid_motif"/>
</dbReference>
<protein>
    <submittedName>
        <fullName evidence="5">Dihydrolipoyllysine-residue acetyltransferase component of pyruvate dehydrogenase complex</fullName>
        <ecNumber evidence="5">2.3.1.12</ecNumber>
    </submittedName>
</protein>
<evidence type="ECO:0000313" key="6">
    <source>
        <dbReference type="Proteomes" id="UP000193570"/>
    </source>
</evidence>
<reference evidence="5 6" key="1">
    <citation type="submission" date="2017-03" db="EMBL/GenBank/DDBJ databases">
        <authorList>
            <person name="Afonso C.L."/>
            <person name="Miller P.J."/>
            <person name="Scott M.A."/>
            <person name="Spackman E."/>
            <person name="Goraichik I."/>
            <person name="Dimitrov K.M."/>
            <person name="Suarez D.L."/>
            <person name="Swayne D.E."/>
        </authorList>
    </citation>
    <scope>NUCLEOTIDE SEQUENCE [LARGE SCALE GENOMIC DNA]</scope>
    <source>
        <strain evidence="5 6">CECT 8625</strain>
    </source>
</reference>
<dbReference type="Pfam" id="PF00364">
    <property type="entry name" value="Biotin_lipoyl"/>
    <property type="match status" value="2"/>
</dbReference>
<accession>A0A1X6YXX7</accession>